<feature type="compositionally biased region" description="Low complexity" evidence="1">
    <location>
        <begin position="26"/>
        <end position="41"/>
    </location>
</feature>
<reference evidence="2 3" key="1">
    <citation type="submission" date="2019-03" db="EMBL/GenBank/DDBJ databases">
        <title>First draft genome of Liparis tanakae, snailfish: a comprehensive survey of snailfish specific genes.</title>
        <authorList>
            <person name="Kim W."/>
            <person name="Song I."/>
            <person name="Jeong J.-H."/>
            <person name="Kim D."/>
            <person name="Kim S."/>
            <person name="Ryu S."/>
            <person name="Song J.Y."/>
            <person name="Lee S.K."/>
        </authorList>
    </citation>
    <scope>NUCLEOTIDE SEQUENCE [LARGE SCALE GENOMIC DNA]</scope>
    <source>
        <tissue evidence="2">Muscle</tissue>
    </source>
</reference>
<accession>A0A4Z2F6V2</accession>
<protein>
    <submittedName>
        <fullName evidence="2">Uncharacterized protein</fullName>
    </submittedName>
</protein>
<dbReference type="Proteomes" id="UP000314294">
    <property type="component" value="Unassembled WGS sequence"/>
</dbReference>
<dbReference type="EMBL" id="SRLO01001573">
    <property type="protein sequence ID" value="TNN36775.1"/>
    <property type="molecule type" value="Genomic_DNA"/>
</dbReference>
<evidence type="ECO:0000256" key="1">
    <source>
        <dbReference type="SAM" id="MobiDB-lite"/>
    </source>
</evidence>
<name>A0A4Z2F6V2_9TELE</name>
<dbReference type="AlphaFoldDB" id="A0A4Z2F6V2"/>
<organism evidence="2 3">
    <name type="scientific">Liparis tanakae</name>
    <name type="common">Tanaka's snailfish</name>
    <dbReference type="NCBI Taxonomy" id="230148"/>
    <lineage>
        <taxon>Eukaryota</taxon>
        <taxon>Metazoa</taxon>
        <taxon>Chordata</taxon>
        <taxon>Craniata</taxon>
        <taxon>Vertebrata</taxon>
        <taxon>Euteleostomi</taxon>
        <taxon>Actinopterygii</taxon>
        <taxon>Neopterygii</taxon>
        <taxon>Teleostei</taxon>
        <taxon>Neoteleostei</taxon>
        <taxon>Acanthomorphata</taxon>
        <taxon>Eupercaria</taxon>
        <taxon>Perciformes</taxon>
        <taxon>Cottioidei</taxon>
        <taxon>Cottales</taxon>
        <taxon>Liparidae</taxon>
        <taxon>Liparis</taxon>
    </lineage>
</organism>
<gene>
    <name evidence="2" type="ORF">EYF80_053055</name>
</gene>
<proteinExistence type="predicted"/>
<comment type="caution">
    <text evidence="2">The sequence shown here is derived from an EMBL/GenBank/DDBJ whole genome shotgun (WGS) entry which is preliminary data.</text>
</comment>
<keyword evidence="3" id="KW-1185">Reference proteome</keyword>
<sequence>MSVHLKDKMASATKEGTEGCVFAAWADAGPDSQPDSPSSSARVTTARRLASCRMKPPLSPADHRSASLSPEDSEASVHRPRLACHSPHFWSRTRSDWRDETRLRRDAVDRRHGREKNIFIRAGISSANGGEADPGSSSVVCVIDQRESVTIVSLANVGEFDGNAADSFSSRAT</sequence>
<evidence type="ECO:0000313" key="2">
    <source>
        <dbReference type="EMBL" id="TNN36775.1"/>
    </source>
</evidence>
<feature type="region of interest" description="Disordered" evidence="1">
    <location>
        <begin position="25"/>
        <end position="80"/>
    </location>
</feature>
<evidence type="ECO:0000313" key="3">
    <source>
        <dbReference type="Proteomes" id="UP000314294"/>
    </source>
</evidence>